<dbReference type="SMART" id="SM00409">
    <property type="entry name" value="IG"/>
    <property type="match status" value="2"/>
</dbReference>
<dbReference type="PANTHER" id="PTHR23278">
    <property type="entry name" value="SIDESTEP PROTEIN"/>
    <property type="match status" value="1"/>
</dbReference>
<dbReference type="InterPro" id="IPR003599">
    <property type="entry name" value="Ig_sub"/>
</dbReference>
<dbReference type="InterPro" id="IPR036179">
    <property type="entry name" value="Ig-like_dom_sf"/>
</dbReference>
<dbReference type="Proteomes" id="UP001217089">
    <property type="component" value="Unassembled WGS sequence"/>
</dbReference>
<dbReference type="SUPFAM" id="SSF49265">
    <property type="entry name" value="Fibronectin type III"/>
    <property type="match status" value="1"/>
</dbReference>
<organism evidence="5 6">
    <name type="scientific">Tegillarca granosa</name>
    <name type="common">Malaysian cockle</name>
    <name type="synonym">Anadara granosa</name>
    <dbReference type="NCBI Taxonomy" id="220873"/>
    <lineage>
        <taxon>Eukaryota</taxon>
        <taxon>Metazoa</taxon>
        <taxon>Spiralia</taxon>
        <taxon>Lophotrochozoa</taxon>
        <taxon>Mollusca</taxon>
        <taxon>Bivalvia</taxon>
        <taxon>Autobranchia</taxon>
        <taxon>Pteriomorphia</taxon>
        <taxon>Arcoida</taxon>
        <taxon>Arcoidea</taxon>
        <taxon>Arcidae</taxon>
        <taxon>Tegillarca</taxon>
    </lineage>
</organism>
<evidence type="ECO:0000256" key="1">
    <source>
        <dbReference type="SAM" id="Phobius"/>
    </source>
</evidence>
<keyword evidence="1" id="KW-0472">Membrane</keyword>
<dbReference type="Pfam" id="PF00047">
    <property type="entry name" value="ig"/>
    <property type="match status" value="1"/>
</dbReference>
<dbReference type="InterPro" id="IPR007110">
    <property type="entry name" value="Ig-like_dom"/>
</dbReference>
<feature type="signal peptide" evidence="2">
    <location>
        <begin position="1"/>
        <end position="23"/>
    </location>
</feature>
<proteinExistence type="predicted"/>
<keyword evidence="1" id="KW-1133">Transmembrane helix</keyword>
<dbReference type="CDD" id="cd00063">
    <property type="entry name" value="FN3"/>
    <property type="match status" value="1"/>
</dbReference>
<keyword evidence="6" id="KW-1185">Reference proteome</keyword>
<dbReference type="SUPFAM" id="SSF48726">
    <property type="entry name" value="Immunoglobulin"/>
    <property type="match status" value="2"/>
</dbReference>
<name>A0ABQ9FFB2_TEGGR</name>
<feature type="domain" description="Fibronectin type-III" evidence="4">
    <location>
        <begin position="430"/>
        <end position="530"/>
    </location>
</feature>
<dbReference type="SMART" id="SM00060">
    <property type="entry name" value="FN3"/>
    <property type="match status" value="2"/>
</dbReference>
<evidence type="ECO:0000313" key="6">
    <source>
        <dbReference type="Proteomes" id="UP001217089"/>
    </source>
</evidence>
<dbReference type="Gene3D" id="2.60.40.10">
    <property type="entry name" value="Immunoglobulins"/>
    <property type="match status" value="3"/>
</dbReference>
<feature type="domain" description="Ig-like" evidence="3">
    <location>
        <begin position="278"/>
        <end position="334"/>
    </location>
</feature>
<dbReference type="EMBL" id="JARBDR010000328">
    <property type="protein sequence ID" value="KAJ8316028.1"/>
    <property type="molecule type" value="Genomic_DNA"/>
</dbReference>
<sequence length="678" mass="76007">MPIVNILVLVAVNVLFLPATITACLPPTDFKAIVLNNYRDLQLTWKKPTTGPEVVGFVIYINKFNNRTKEPTYLIRNAQYQVYKISIDSNCGQFGYSSRYSVNIGFVGKAVYSTVGQSRVDIDWKLTCDSQKTSKPDYYTPELNYTWFLNGSIHIYKQSHQGRYSQIQNKLIIDNITRQDKDGPEIVILIPDTKDNVLKVGEKFGPINCSAECNPYCIFSWKFRKPGDTGRREEITRSNILTIDKITRKNAGEYRCAVRSSDSNTLPQTNTKTIDLNPEIKNITYLLNGSAKLVINNGQVLTVSANDDINLQCNIEANPKASISWKRNGKPKQSMLSPVRNRYGSKINSTVNVSLSIIAYPRPQHRWTSNTTGTIIERPTSEINLYSFNYESLVNIRRATDFGNYCLNLTNDKGSSLVCLQIQAEDVPLAPTNFTAESILPEMINLTWISQFNGGQEQTFYLEYKQKGDNSGFKKINMSDNGSGETIRASVKNLKSNAVYIFRLYSRNNIGNSSIKNLEVKTEAYPIKEPLSSNLTATLAGGIFAIAIVLVIVIIVIVIIRRRSSTNDNEISQGGANIDVVYGKVDKVNKSKKNEIKQNGASADVVYSEVQNPKNQTQQNGASADAVYSEYKNEEGLIYIDVDVRGKKEDKKKGKPVVHGDEDRTEYISIDFTKKAES</sequence>
<evidence type="ECO:0000259" key="4">
    <source>
        <dbReference type="PROSITE" id="PS50853"/>
    </source>
</evidence>
<evidence type="ECO:0000256" key="2">
    <source>
        <dbReference type="SAM" id="SignalP"/>
    </source>
</evidence>
<reference evidence="5 6" key="1">
    <citation type="submission" date="2022-12" db="EMBL/GenBank/DDBJ databases">
        <title>Chromosome-level genome of Tegillarca granosa.</title>
        <authorList>
            <person name="Kim J."/>
        </authorList>
    </citation>
    <scope>NUCLEOTIDE SEQUENCE [LARGE SCALE GENOMIC DNA]</scope>
    <source>
        <strain evidence="5">Teg-2019</strain>
        <tissue evidence="5">Adductor muscle</tissue>
    </source>
</reference>
<dbReference type="Pfam" id="PF00041">
    <property type="entry name" value="fn3"/>
    <property type="match status" value="1"/>
</dbReference>
<feature type="transmembrane region" description="Helical" evidence="1">
    <location>
        <begin position="539"/>
        <end position="560"/>
    </location>
</feature>
<evidence type="ECO:0000259" key="3">
    <source>
        <dbReference type="PROSITE" id="PS50835"/>
    </source>
</evidence>
<dbReference type="PROSITE" id="PS50853">
    <property type="entry name" value="FN3"/>
    <property type="match status" value="1"/>
</dbReference>
<dbReference type="PANTHER" id="PTHR23278:SF19">
    <property type="entry name" value="OBSCURIN"/>
    <property type="match status" value="1"/>
</dbReference>
<keyword evidence="1" id="KW-0812">Transmembrane</keyword>
<feature type="domain" description="Ig-like" evidence="3">
    <location>
        <begin position="184"/>
        <end position="275"/>
    </location>
</feature>
<evidence type="ECO:0000313" key="5">
    <source>
        <dbReference type="EMBL" id="KAJ8316028.1"/>
    </source>
</evidence>
<dbReference type="InterPro" id="IPR013783">
    <property type="entry name" value="Ig-like_fold"/>
</dbReference>
<protein>
    <submittedName>
        <fullName evidence="5">Uncharacterized protein</fullName>
    </submittedName>
</protein>
<comment type="caution">
    <text evidence="5">The sequence shown here is derived from an EMBL/GenBank/DDBJ whole genome shotgun (WGS) entry which is preliminary data.</text>
</comment>
<gene>
    <name evidence="5" type="ORF">KUTeg_006042</name>
</gene>
<accession>A0ABQ9FFB2</accession>
<feature type="chain" id="PRO_5047166701" evidence="2">
    <location>
        <begin position="24"/>
        <end position="678"/>
    </location>
</feature>
<keyword evidence="2" id="KW-0732">Signal</keyword>
<dbReference type="InterPro" id="IPR036116">
    <property type="entry name" value="FN3_sf"/>
</dbReference>
<dbReference type="InterPro" id="IPR003961">
    <property type="entry name" value="FN3_dom"/>
</dbReference>
<dbReference type="InterPro" id="IPR013151">
    <property type="entry name" value="Immunoglobulin_dom"/>
</dbReference>
<dbReference type="PROSITE" id="PS50835">
    <property type="entry name" value="IG_LIKE"/>
    <property type="match status" value="2"/>
</dbReference>